<reference evidence="2" key="1">
    <citation type="submission" date="2016-10" db="EMBL/GenBank/DDBJ databases">
        <authorList>
            <person name="Varghese N."/>
            <person name="Submissions S."/>
        </authorList>
    </citation>
    <scope>NUCLEOTIDE SEQUENCE [LARGE SCALE GENOMIC DNA]</scope>
    <source>
        <strain evidence="2">DSM 28453</strain>
    </source>
</reference>
<dbReference type="Proteomes" id="UP000198851">
    <property type="component" value="Unassembled WGS sequence"/>
</dbReference>
<sequence length="195" mass="21064">MKAEDKPSTSPFDPADFLENGDAILGYLTDALACGDPAFIDDALDVTVRAAKRLGTTSAKNLLPSDCEAFFAGLGAGAELGEELQSAVARFRARTVSVAIDDADLFKERTCPSCGAQMLHDVRDMTLEYRGRSAMIGMPGWYCDECDEGVHSGDDMATSDAALERLRAELRRAFSADEPTFQALDAGQIIDRNRK</sequence>
<evidence type="ECO:0000313" key="2">
    <source>
        <dbReference type="Proteomes" id="UP000198851"/>
    </source>
</evidence>
<dbReference type="Pfam" id="PF15731">
    <property type="entry name" value="MqsA_antitoxin"/>
    <property type="match status" value="1"/>
</dbReference>
<evidence type="ECO:0000313" key="1">
    <source>
        <dbReference type="EMBL" id="SFK77628.1"/>
    </source>
</evidence>
<accession>A0A1I4C8Y6</accession>
<keyword evidence="2" id="KW-1185">Reference proteome</keyword>
<name>A0A1I4C8Y6_9RHOB</name>
<dbReference type="Gene3D" id="3.10.20.860">
    <property type="match status" value="1"/>
</dbReference>
<gene>
    <name evidence="1" type="ORF">SAMN04488036_102134</name>
</gene>
<protein>
    <submittedName>
        <fullName evidence="1">YgiT-type zinc finger domain-containing protein</fullName>
    </submittedName>
</protein>
<dbReference type="STRING" id="1280847.SAMN04488036_102134"/>
<dbReference type="InterPro" id="IPR032758">
    <property type="entry name" value="MqsA/HigA-2"/>
</dbReference>
<dbReference type="NCBIfam" id="TIGR03831">
    <property type="entry name" value="YgiT_finger"/>
    <property type="match status" value="1"/>
</dbReference>
<dbReference type="AlphaFoldDB" id="A0A1I4C8Y6"/>
<dbReference type="InterPro" id="IPR022453">
    <property type="entry name" value="Znf_MqsA-type"/>
</dbReference>
<dbReference type="RefSeq" id="WP_093321694.1">
    <property type="nucleotide sequence ID" value="NZ_FOSZ01000002.1"/>
</dbReference>
<dbReference type="OrthoDB" id="7349669at2"/>
<dbReference type="EMBL" id="FOSZ01000002">
    <property type="protein sequence ID" value="SFK77628.1"/>
    <property type="molecule type" value="Genomic_DNA"/>
</dbReference>
<proteinExistence type="predicted"/>
<organism evidence="1 2">
    <name type="scientific">Shimia haliotis</name>
    <dbReference type="NCBI Taxonomy" id="1280847"/>
    <lineage>
        <taxon>Bacteria</taxon>
        <taxon>Pseudomonadati</taxon>
        <taxon>Pseudomonadota</taxon>
        <taxon>Alphaproteobacteria</taxon>
        <taxon>Rhodobacterales</taxon>
        <taxon>Roseobacteraceae</taxon>
    </lineage>
</organism>